<evidence type="ECO:0000313" key="10">
    <source>
        <dbReference type="EMBL" id="RXE60717.1"/>
    </source>
</evidence>
<dbReference type="OrthoDB" id="9800475at2"/>
<keyword evidence="8" id="KW-0812">Transmembrane</keyword>
<evidence type="ECO:0000256" key="3">
    <source>
        <dbReference type="ARBA" id="ARBA00023001"/>
    </source>
</evidence>
<protein>
    <submittedName>
        <fullName evidence="10">Glycoside hydrolase</fullName>
    </submittedName>
</protein>
<evidence type="ECO:0000256" key="5">
    <source>
        <dbReference type="ARBA" id="ARBA00023295"/>
    </source>
</evidence>
<accession>A0A4Q0I9H0</accession>
<dbReference type="GO" id="GO:0030245">
    <property type="term" value="P:cellulose catabolic process"/>
    <property type="evidence" value="ECO:0007669"/>
    <property type="project" value="UniProtKB-KW"/>
</dbReference>
<keyword evidence="8" id="KW-0472">Membrane</keyword>
<feature type="domain" description="Glycoside hydrolase family 5" evidence="9">
    <location>
        <begin position="197"/>
        <end position="480"/>
    </location>
</feature>
<gene>
    <name evidence="10" type="ORF">EFD62_02010</name>
</gene>
<dbReference type="PANTHER" id="PTHR31297:SF41">
    <property type="entry name" value="ENDOGLUCANASE, PUTATIVE (AFU_ORTHOLOGUE AFUA_5G01830)-RELATED"/>
    <property type="match status" value="1"/>
</dbReference>
<dbReference type="GO" id="GO:0008422">
    <property type="term" value="F:beta-glucosidase activity"/>
    <property type="evidence" value="ECO:0007669"/>
    <property type="project" value="TreeGrafter"/>
</dbReference>
<reference evidence="11" key="1">
    <citation type="submission" date="2018-11" db="EMBL/GenBank/DDBJ databases">
        <title>Genome sequencing of a novel mesophilic and cellulolytic organism within the genus Hungateiclostridium.</title>
        <authorList>
            <person name="Rettenmaier R."/>
            <person name="Liebl W."/>
            <person name="Zverlov V."/>
        </authorList>
    </citation>
    <scope>NUCLEOTIDE SEQUENCE [LARGE SCALE GENOMIC DNA]</scope>
    <source>
        <strain evidence="11">N2K1</strain>
    </source>
</reference>
<keyword evidence="3" id="KW-0136">Cellulose degradation</keyword>
<name>A0A4Q0I9H0_9FIRM</name>
<dbReference type="InterPro" id="IPR001547">
    <property type="entry name" value="Glyco_hydro_5"/>
</dbReference>
<evidence type="ECO:0000313" key="11">
    <source>
        <dbReference type="Proteomes" id="UP000289166"/>
    </source>
</evidence>
<keyword evidence="2 7" id="KW-0378">Hydrolase</keyword>
<dbReference type="RefSeq" id="WP_069194537.1">
    <property type="nucleotide sequence ID" value="NZ_RLII01000001.1"/>
</dbReference>
<organism evidence="10 11">
    <name type="scientific">Acetivibrio mesophilus</name>
    <dbReference type="NCBI Taxonomy" id="2487273"/>
    <lineage>
        <taxon>Bacteria</taxon>
        <taxon>Bacillati</taxon>
        <taxon>Bacillota</taxon>
        <taxon>Clostridia</taxon>
        <taxon>Eubacteriales</taxon>
        <taxon>Oscillospiraceae</taxon>
        <taxon>Acetivibrio</taxon>
    </lineage>
</organism>
<dbReference type="Gene3D" id="3.20.20.80">
    <property type="entry name" value="Glycosidases"/>
    <property type="match status" value="1"/>
</dbReference>
<comment type="caution">
    <text evidence="10">The sequence shown here is derived from an EMBL/GenBank/DDBJ whole genome shotgun (WGS) entry which is preliminary data.</text>
</comment>
<dbReference type="PANTHER" id="PTHR31297">
    <property type="entry name" value="GLUCAN ENDO-1,6-BETA-GLUCOSIDASE B"/>
    <property type="match status" value="1"/>
</dbReference>
<dbReference type="GO" id="GO:0009986">
    <property type="term" value="C:cell surface"/>
    <property type="evidence" value="ECO:0007669"/>
    <property type="project" value="TreeGrafter"/>
</dbReference>
<evidence type="ECO:0000256" key="1">
    <source>
        <dbReference type="ARBA" id="ARBA00005641"/>
    </source>
</evidence>
<sequence>MRCRYMDYMTNYDLDCLSNEESEKINKHISTCKNCRNYLGALMISKNYITKEPEMDKYFYMKVINAVDADRYKKSKLTFKVLSLLERLKPALKASFGTLAIFVSVTLLITSGIFDNLGNLIIKDNNNISYTNELTNLTFLQTEGQNIVTENGEIFNIRGVTLTNNFWGNWVNEESEKLQSEGMDPIIRPSVQDAWVLTEDDFERIKNLGCNTVLYDINYQLFAEDNPNREENLKKLKEHIMRFSSMDIYTAIMLMAPPGLDSANDIYEKHKHGSDRIKSVFEDDTYYKQWVDMWKYLSNELKDFKGVAGYGVINQPRAPSEIEGGIEVFRERLNNVCKEIRKIDKKHIIFVPEYNSREANPGESYWNEKTSNYTIDSGEQGIIWERDFVKINSSNIVYLFHFFEPYNFVNNGVGDFDAASMESQVEDRFEWAKNIGKAPLLTEYGISRVNSVDKRVEWLETAHNIFDKYGISASYFQYKNAVSSFVDVKTGFNALYGEYVSWENEIRLNPFYFTSEYVATSAEENHFAEALEEYYIKDNYFKRISILDNQPILETLQNFWK</sequence>
<keyword evidence="11" id="KW-1185">Reference proteome</keyword>
<dbReference type="GO" id="GO:0005576">
    <property type="term" value="C:extracellular region"/>
    <property type="evidence" value="ECO:0007669"/>
    <property type="project" value="TreeGrafter"/>
</dbReference>
<comment type="similarity">
    <text evidence="1 7">Belongs to the glycosyl hydrolase 5 (cellulase A) family.</text>
</comment>
<dbReference type="Proteomes" id="UP000289166">
    <property type="component" value="Unassembled WGS sequence"/>
</dbReference>
<evidence type="ECO:0000259" key="9">
    <source>
        <dbReference type="Pfam" id="PF00150"/>
    </source>
</evidence>
<keyword evidence="6" id="KW-0624">Polysaccharide degradation</keyword>
<evidence type="ECO:0000256" key="6">
    <source>
        <dbReference type="ARBA" id="ARBA00023326"/>
    </source>
</evidence>
<evidence type="ECO:0000256" key="4">
    <source>
        <dbReference type="ARBA" id="ARBA00023277"/>
    </source>
</evidence>
<evidence type="ECO:0000256" key="7">
    <source>
        <dbReference type="RuleBase" id="RU361153"/>
    </source>
</evidence>
<proteinExistence type="inferred from homology"/>
<dbReference type="EMBL" id="RLII01000001">
    <property type="protein sequence ID" value="RXE60717.1"/>
    <property type="molecule type" value="Genomic_DNA"/>
</dbReference>
<keyword evidence="5 7" id="KW-0326">Glycosidase</keyword>
<evidence type="ECO:0000256" key="8">
    <source>
        <dbReference type="SAM" id="Phobius"/>
    </source>
</evidence>
<dbReference type="Pfam" id="PF00150">
    <property type="entry name" value="Cellulase"/>
    <property type="match status" value="1"/>
</dbReference>
<keyword evidence="4" id="KW-0119">Carbohydrate metabolism</keyword>
<dbReference type="InterPro" id="IPR050386">
    <property type="entry name" value="Glycosyl_hydrolase_5"/>
</dbReference>
<keyword evidence="8" id="KW-1133">Transmembrane helix</keyword>
<evidence type="ECO:0000256" key="2">
    <source>
        <dbReference type="ARBA" id="ARBA00022801"/>
    </source>
</evidence>
<dbReference type="SUPFAM" id="SSF51445">
    <property type="entry name" value="(Trans)glycosidases"/>
    <property type="match status" value="1"/>
</dbReference>
<feature type="transmembrane region" description="Helical" evidence="8">
    <location>
        <begin position="94"/>
        <end position="114"/>
    </location>
</feature>
<dbReference type="AlphaFoldDB" id="A0A4Q0I9H0"/>
<dbReference type="InterPro" id="IPR017853">
    <property type="entry name" value="GH"/>
</dbReference>